<dbReference type="InterPro" id="IPR036785">
    <property type="entry name" value="YkyA-like_sf"/>
</dbReference>
<reference evidence="2" key="1">
    <citation type="submission" date="2022-07" db="EMBL/GenBank/DDBJ databases">
        <authorList>
            <person name="Li W.-J."/>
            <person name="Deng Q.-Q."/>
        </authorList>
    </citation>
    <scope>NUCLEOTIDE SEQUENCE</scope>
    <source>
        <strain evidence="2">SYSU M60031</strain>
    </source>
</reference>
<evidence type="ECO:0000256" key="1">
    <source>
        <dbReference type="SAM" id="Coils"/>
    </source>
</evidence>
<dbReference type="Proteomes" id="UP001156102">
    <property type="component" value="Unassembled WGS sequence"/>
</dbReference>
<gene>
    <name evidence="2" type="ORF">NK662_17450</name>
</gene>
<protein>
    <submittedName>
        <fullName evidence="2">YkyA family protein</fullName>
    </submittedName>
</protein>
<evidence type="ECO:0000313" key="3">
    <source>
        <dbReference type="Proteomes" id="UP001156102"/>
    </source>
</evidence>
<keyword evidence="3" id="KW-1185">Reference proteome</keyword>
<organism evidence="2 3">
    <name type="scientific">Ectobacillus ponti</name>
    <dbReference type="NCBI Taxonomy" id="2961894"/>
    <lineage>
        <taxon>Bacteria</taxon>
        <taxon>Bacillati</taxon>
        <taxon>Bacillota</taxon>
        <taxon>Bacilli</taxon>
        <taxon>Bacillales</taxon>
        <taxon>Bacillaceae</taxon>
        <taxon>Ectobacillus</taxon>
    </lineage>
</organism>
<dbReference type="AlphaFoldDB" id="A0AA41X7E8"/>
<accession>A0AA41X7E8</accession>
<feature type="coiled-coil region" evidence="1">
    <location>
        <begin position="169"/>
        <end position="196"/>
    </location>
</feature>
<dbReference type="PROSITE" id="PS51257">
    <property type="entry name" value="PROKAR_LIPOPROTEIN"/>
    <property type="match status" value="1"/>
</dbReference>
<comment type="caution">
    <text evidence="2">The sequence shown here is derived from an EMBL/GenBank/DDBJ whole genome shotgun (WGS) entry which is preliminary data.</text>
</comment>
<dbReference type="SUPFAM" id="SSF140423">
    <property type="entry name" value="MW0975(SA0943)-like"/>
    <property type="match status" value="1"/>
</dbReference>
<dbReference type="InterPro" id="IPR019454">
    <property type="entry name" value="Lipoprot_YkyA-like"/>
</dbReference>
<evidence type="ECO:0000313" key="2">
    <source>
        <dbReference type="EMBL" id="MCP8970311.1"/>
    </source>
</evidence>
<keyword evidence="1" id="KW-0175">Coiled coil</keyword>
<dbReference type="Pfam" id="PF10368">
    <property type="entry name" value="YkyA"/>
    <property type="match status" value="1"/>
</dbReference>
<dbReference type="Gene3D" id="1.20.120.570">
    <property type="entry name" value="YkyA-like"/>
    <property type="match status" value="1"/>
</dbReference>
<dbReference type="RefSeq" id="WP_254760226.1">
    <property type="nucleotide sequence ID" value="NZ_JANCLT010000010.1"/>
</dbReference>
<dbReference type="EMBL" id="JANCLT010000010">
    <property type="protein sequence ID" value="MCP8970311.1"/>
    <property type="molecule type" value="Genomic_DNA"/>
</dbReference>
<sequence>MHRYMCGWLAAALLLSGCSERNTVNDMYEGLEGVARLEQRFEQEQEPLVMLERKEKDLYRQIMSLGIEERQKRRDLAVRAEQTLQEREQHLSEEQHSLERARARFQKIALSASRLRNKSLRKQGRELLQLMDKRYQTYDELHRQYETALAQDKELYRLLQGDGVSFLPVQQQVKRINEEYKRVQQLNEAFNQWTDQYNTRKQAFYRKSGLRIVVAE</sequence>
<proteinExistence type="predicted"/>
<name>A0AA41X7E8_9BACI</name>